<gene>
    <name evidence="2" type="ORF">HNQ01_001993</name>
</gene>
<evidence type="ECO:0008006" key="4">
    <source>
        <dbReference type="Google" id="ProtNLM"/>
    </source>
</evidence>
<evidence type="ECO:0000313" key="3">
    <source>
        <dbReference type="Proteomes" id="UP001516061"/>
    </source>
</evidence>
<accession>A0ABX2G4S7</accession>
<protein>
    <recommendedName>
        <fullName evidence="4">DUF2550 family protein</fullName>
    </recommendedName>
</protein>
<organism evidence="2 3">
    <name type="scientific">Sphaerotilus uruguayifluvii</name>
    <dbReference type="NCBI Taxonomy" id="2735897"/>
    <lineage>
        <taxon>Bacteria</taxon>
        <taxon>Pseudomonadati</taxon>
        <taxon>Pseudomonadota</taxon>
        <taxon>Betaproteobacteria</taxon>
        <taxon>Burkholderiales</taxon>
        <taxon>Sphaerotilaceae</taxon>
        <taxon>Sphaerotilus</taxon>
    </lineage>
</organism>
<keyword evidence="3" id="KW-1185">Reference proteome</keyword>
<name>A0ABX2G4S7_9BURK</name>
<evidence type="ECO:0000256" key="1">
    <source>
        <dbReference type="SAM" id="MobiDB-lite"/>
    </source>
</evidence>
<feature type="region of interest" description="Disordered" evidence="1">
    <location>
        <begin position="109"/>
        <end position="128"/>
    </location>
</feature>
<sequence length="128" mass="14015">MEWMDWGGVALALLAAAGLWRAGARPPADWHRRCMAHVETAVGPGFEVMRSVETPRPGTFWRPAVPALTLVLRLPSGEYLHVLASTDAAPFVGRLSQRSARELLLERYREPPGGDGQGGAALERRRFG</sequence>
<reference evidence="2 3" key="1">
    <citation type="submission" date="2020-05" db="EMBL/GenBank/DDBJ databases">
        <title>Genomic Encyclopedia of Type Strains, Phase IV (KMG-V): Genome sequencing to study the core and pangenomes of soil and plant-associated prokaryotes.</title>
        <authorList>
            <person name="Whitman W."/>
        </authorList>
    </citation>
    <scope>NUCLEOTIDE SEQUENCE [LARGE SCALE GENOMIC DNA]</scope>
    <source>
        <strain evidence="2 3">C29</strain>
    </source>
</reference>
<comment type="caution">
    <text evidence="2">The sequence shown here is derived from an EMBL/GenBank/DDBJ whole genome shotgun (WGS) entry which is preliminary data.</text>
</comment>
<proteinExistence type="predicted"/>
<evidence type="ECO:0000313" key="2">
    <source>
        <dbReference type="EMBL" id="NRT56257.1"/>
    </source>
</evidence>
<dbReference type="RefSeq" id="WP_173805224.1">
    <property type="nucleotide sequence ID" value="NZ_JABSNM010000007.1"/>
</dbReference>
<dbReference type="EMBL" id="JABSNM010000007">
    <property type="protein sequence ID" value="NRT56257.1"/>
    <property type="molecule type" value="Genomic_DNA"/>
</dbReference>
<dbReference type="Proteomes" id="UP001516061">
    <property type="component" value="Unassembled WGS sequence"/>
</dbReference>